<dbReference type="EMBL" id="UYRT01019371">
    <property type="protein sequence ID" value="VDK58419.1"/>
    <property type="molecule type" value="Genomic_DNA"/>
</dbReference>
<keyword evidence="2" id="KW-1185">Reference proteome</keyword>
<evidence type="ECO:0000313" key="2">
    <source>
        <dbReference type="Proteomes" id="UP000271098"/>
    </source>
</evidence>
<proteinExistence type="predicted"/>
<gene>
    <name evidence="1" type="ORF">GPUH_LOCUS7460</name>
</gene>
<accession>A0A3P6RD09</accession>
<sequence>MQYYLLQRRHQYRNIAITRRLKNTPKNKSLISDTVRLQPFRNSFDLFKMSTSSLRAKNLKWTA</sequence>
<reference evidence="1 2" key="1">
    <citation type="submission" date="2018-11" db="EMBL/GenBank/DDBJ databases">
        <authorList>
            <consortium name="Pathogen Informatics"/>
        </authorList>
    </citation>
    <scope>NUCLEOTIDE SEQUENCE [LARGE SCALE GENOMIC DNA]</scope>
</reference>
<name>A0A3P6RD09_9BILA</name>
<dbReference type="AlphaFoldDB" id="A0A3P6RD09"/>
<evidence type="ECO:0000313" key="1">
    <source>
        <dbReference type="EMBL" id="VDK58419.1"/>
    </source>
</evidence>
<organism evidence="1 2">
    <name type="scientific">Gongylonema pulchrum</name>
    <dbReference type="NCBI Taxonomy" id="637853"/>
    <lineage>
        <taxon>Eukaryota</taxon>
        <taxon>Metazoa</taxon>
        <taxon>Ecdysozoa</taxon>
        <taxon>Nematoda</taxon>
        <taxon>Chromadorea</taxon>
        <taxon>Rhabditida</taxon>
        <taxon>Spirurina</taxon>
        <taxon>Spiruromorpha</taxon>
        <taxon>Spiruroidea</taxon>
        <taxon>Gongylonematidae</taxon>
        <taxon>Gongylonema</taxon>
    </lineage>
</organism>
<protein>
    <submittedName>
        <fullName evidence="1">Uncharacterized protein</fullName>
    </submittedName>
</protein>
<dbReference type="Proteomes" id="UP000271098">
    <property type="component" value="Unassembled WGS sequence"/>
</dbReference>